<gene>
    <name evidence="4" type="primary">gcvPA</name>
    <name evidence="6" type="ORF">ATZ36_02110</name>
</gene>
<comment type="subunit">
    <text evidence="4">The glycine cleavage system is composed of four proteins: P, T, L and H. In this organism, the P 'protein' is a heterodimer of two subunits.</text>
</comment>
<proteinExistence type="inferred from homology"/>
<dbReference type="SUPFAM" id="SSF53383">
    <property type="entry name" value="PLP-dependent transferases"/>
    <property type="match status" value="1"/>
</dbReference>
<dbReference type="InterPro" id="IPR015422">
    <property type="entry name" value="PyrdxlP-dep_Trfase_small"/>
</dbReference>
<evidence type="ECO:0000256" key="2">
    <source>
        <dbReference type="ARBA" id="ARBA00023002"/>
    </source>
</evidence>
<comment type="caution">
    <text evidence="6">The sequence shown here is derived from an EMBL/GenBank/DDBJ whole genome shotgun (WGS) entry which is preliminary data.</text>
</comment>
<dbReference type="GO" id="GO:0009116">
    <property type="term" value="P:nucleoside metabolic process"/>
    <property type="evidence" value="ECO:0007669"/>
    <property type="project" value="InterPro"/>
</dbReference>
<comment type="function">
    <text evidence="1 4">The glycine cleavage system catalyzes the degradation of glycine. The P protein binds the alpha-amino group of glycine through its pyridoxal phosphate cofactor; CO(2) is released and the remaining methylamine moiety is then transferred to the lipoamide cofactor of the H protein.</text>
</comment>
<dbReference type="AlphaFoldDB" id="A0A1E5IGA5"/>
<dbReference type="EC" id="1.4.4.2" evidence="4"/>
<comment type="catalytic activity">
    <reaction evidence="3 4">
        <text>N(6)-[(R)-lipoyl]-L-lysyl-[glycine-cleavage complex H protein] + glycine + H(+) = N(6)-[(R)-S(8)-aminomethyldihydrolipoyl]-L-lysyl-[glycine-cleavage complex H protein] + CO2</text>
        <dbReference type="Rhea" id="RHEA:24304"/>
        <dbReference type="Rhea" id="RHEA-COMP:10494"/>
        <dbReference type="Rhea" id="RHEA-COMP:10495"/>
        <dbReference type="ChEBI" id="CHEBI:15378"/>
        <dbReference type="ChEBI" id="CHEBI:16526"/>
        <dbReference type="ChEBI" id="CHEBI:57305"/>
        <dbReference type="ChEBI" id="CHEBI:83099"/>
        <dbReference type="ChEBI" id="CHEBI:83143"/>
        <dbReference type="EC" id="1.4.4.2"/>
    </reaction>
</comment>
<dbReference type="Gene3D" id="3.40.640.10">
    <property type="entry name" value="Type I PLP-dependent aspartate aminotransferase-like (Major domain)"/>
    <property type="match status" value="1"/>
</dbReference>
<reference evidence="6 7" key="1">
    <citation type="submission" date="2015-11" db="EMBL/GenBank/DDBJ databases">
        <title>Evidence for parallel genomic evolution in an endosymbiosis of termite gut flagellates.</title>
        <authorList>
            <person name="Zheng H."/>
        </authorList>
    </citation>
    <scope>NUCLEOTIDE SEQUENCE [LARGE SCALE GENOMIC DNA]</scope>
    <source>
        <strain evidence="6 7">CET450</strain>
    </source>
</reference>
<name>A0A1E5IGA5_ENDTX</name>
<dbReference type="EMBL" id="LNVX01000677">
    <property type="protein sequence ID" value="OEG69526.1"/>
    <property type="molecule type" value="Genomic_DNA"/>
</dbReference>
<dbReference type="InterPro" id="IPR015424">
    <property type="entry name" value="PyrdxlP-dep_Trfase"/>
</dbReference>
<dbReference type="Gene3D" id="3.90.1150.10">
    <property type="entry name" value="Aspartate Aminotransferase, domain 1"/>
    <property type="match status" value="1"/>
</dbReference>
<evidence type="ECO:0000313" key="7">
    <source>
        <dbReference type="Proteomes" id="UP000095237"/>
    </source>
</evidence>
<dbReference type="InterPro" id="IPR023010">
    <property type="entry name" value="GcvPA"/>
</dbReference>
<dbReference type="NCBIfam" id="NF001696">
    <property type="entry name" value="PRK00451.1"/>
    <property type="match status" value="1"/>
</dbReference>
<evidence type="ECO:0000313" key="6">
    <source>
        <dbReference type="EMBL" id="OEG69526.1"/>
    </source>
</evidence>
<dbReference type="InterPro" id="IPR020581">
    <property type="entry name" value="GDC_P"/>
</dbReference>
<keyword evidence="7" id="KW-1185">Reference proteome</keyword>
<dbReference type="GO" id="GO:0019464">
    <property type="term" value="P:glycine decarboxylation via glycine cleavage system"/>
    <property type="evidence" value="ECO:0007669"/>
    <property type="project" value="UniProtKB-UniRule"/>
</dbReference>
<evidence type="ECO:0000256" key="1">
    <source>
        <dbReference type="ARBA" id="ARBA00003788"/>
    </source>
</evidence>
<sequence>MDYTPQNQKDKKKMLETIGINDVNELFDTIPKDLRVKKLNVSGGKTEQELLNYFSDIASENKVLVSFRGNGIYDHYIPSLVGEVIGRSEFWTAYTPYQAEASQGTLQAIFEYQSLICALTGLDTSNASLYDGATATAEAALLALRASRKNKILISQGLHPEYMQTVKTYLENSKTDIVTLNVSENGAIETDAVDASVDDGTAAVIVQSPNFFGVIEDMQALSAVIKRRNSLFVAVVNPLSLGVFMSPGEYKADIAVGEGQVLGSAMSAGGATFGFMAVKKALEWKMPGRIVGQTTDKKGNRGFVLTLQSREQHIRREKATSNICTSASLNALAGCVFLSGWGNDGFKNLAEINISKARYAFNKIKTLEGFKSKFENKVFFNEFVIETSKNIKKIQNVLLKNGFLGPLDLSGINENFKNCLLFCVTEQRTKAEIDRLTEILAEA</sequence>
<dbReference type="Pfam" id="PF02347">
    <property type="entry name" value="GDC-P"/>
    <property type="match status" value="1"/>
</dbReference>
<dbReference type="HAMAP" id="MF_00712">
    <property type="entry name" value="GcvPA"/>
    <property type="match status" value="1"/>
</dbReference>
<dbReference type="PANTHER" id="PTHR42806">
    <property type="entry name" value="GLYCINE CLEAVAGE SYSTEM P-PROTEIN"/>
    <property type="match status" value="1"/>
</dbReference>
<dbReference type="PIRSF" id="PIRSF006815">
    <property type="entry name" value="GcvPA"/>
    <property type="match status" value="1"/>
</dbReference>
<evidence type="ECO:0000256" key="3">
    <source>
        <dbReference type="ARBA" id="ARBA00049026"/>
    </source>
</evidence>
<dbReference type="InterPro" id="IPR049315">
    <property type="entry name" value="GDC-P_N"/>
</dbReference>
<protein>
    <recommendedName>
        <fullName evidence="4">Probable glycine dehydrogenase (decarboxylating) subunit 1</fullName>
        <ecNumber evidence="4">1.4.4.2</ecNumber>
    </recommendedName>
    <alternativeName>
        <fullName evidence="4">Glycine cleavage system P-protein subunit 1</fullName>
    </alternativeName>
    <alternativeName>
        <fullName evidence="4">Glycine decarboxylase subunit 1</fullName>
    </alternativeName>
    <alternativeName>
        <fullName evidence="4">Glycine dehydrogenase (aminomethyl-transferring) subunit 1</fullName>
    </alternativeName>
</protein>
<evidence type="ECO:0000259" key="5">
    <source>
        <dbReference type="Pfam" id="PF02347"/>
    </source>
</evidence>
<dbReference type="Proteomes" id="UP000095237">
    <property type="component" value="Unassembled WGS sequence"/>
</dbReference>
<dbReference type="GO" id="GO:0004375">
    <property type="term" value="F:glycine dehydrogenase (decarboxylating) activity"/>
    <property type="evidence" value="ECO:0007669"/>
    <property type="project" value="UniProtKB-EC"/>
</dbReference>
<dbReference type="InterPro" id="IPR015421">
    <property type="entry name" value="PyrdxlP-dep_Trfase_major"/>
</dbReference>
<organism evidence="6 7">
    <name type="scientific">Endomicrobium trichonymphae</name>
    <dbReference type="NCBI Taxonomy" id="1408204"/>
    <lineage>
        <taxon>Bacteria</taxon>
        <taxon>Pseudomonadati</taxon>
        <taxon>Elusimicrobiota</taxon>
        <taxon>Endomicrobiia</taxon>
        <taxon>Endomicrobiales</taxon>
        <taxon>Endomicrobiaceae</taxon>
        <taxon>Candidatus Endomicrobiellum</taxon>
    </lineage>
</organism>
<comment type="similarity">
    <text evidence="4">Belongs to the GcvP family. N-terminal subunit subfamily.</text>
</comment>
<dbReference type="PANTHER" id="PTHR42806:SF1">
    <property type="entry name" value="GLYCINE DEHYDROGENASE (DECARBOXYLATING)"/>
    <property type="match status" value="1"/>
</dbReference>
<keyword evidence="2 4" id="KW-0560">Oxidoreductase</keyword>
<accession>A0A1E5IGA5</accession>
<dbReference type="CDD" id="cd00613">
    <property type="entry name" value="GDC-P"/>
    <property type="match status" value="1"/>
</dbReference>
<evidence type="ECO:0000256" key="4">
    <source>
        <dbReference type="HAMAP-Rule" id="MF_00712"/>
    </source>
</evidence>
<feature type="domain" description="Glycine cleavage system P-protein N-terminal" evidence="5">
    <location>
        <begin position="3"/>
        <end position="440"/>
    </location>
</feature>